<dbReference type="InterPro" id="IPR013216">
    <property type="entry name" value="Methyltransf_11"/>
</dbReference>
<feature type="domain" description="Methyltransferase type 11" evidence="1">
    <location>
        <begin position="222"/>
        <end position="269"/>
    </location>
</feature>
<evidence type="ECO:0000313" key="2">
    <source>
        <dbReference type="EMBL" id="MBB4798181.1"/>
    </source>
</evidence>
<dbReference type="Proteomes" id="UP000539957">
    <property type="component" value="Unassembled WGS sequence"/>
</dbReference>
<accession>A0A7W7N497</accession>
<dbReference type="SUPFAM" id="SSF53335">
    <property type="entry name" value="S-adenosyl-L-methionine-dependent methyltransferases"/>
    <property type="match status" value="1"/>
</dbReference>
<name>A0A7W7N497_9CAUL</name>
<gene>
    <name evidence="2" type="ORF">HNP32_001925</name>
</gene>
<dbReference type="EMBL" id="JACHKY010000003">
    <property type="protein sequence ID" value="MBB4798181.1"/>
    <property type="molecule type" value="Genomic_DNA"/>
</dbReference>
<dbReference type="GO" id="GO:0008757">
    <property type="term" value="F:S-adenosylmethionine-dependent methyltransferase activity"/>
    <property type="evidence" value="ECO:0007669"/>
    <property type="project" value="InterPro"/>
</dbReference>
<evidence type="ECO:0000259" key="1">
    <source>
        <dbReference type="Pfam" id="PF08241"/>
    </source>
</evidence>
<sequence>MKNWSDFRNIKEYDLKSENCEIHASGMSGPEACWRWTDAYDVKLSIPNEADSDDDVAVLIELMGHLRADALPSQRVIVSHKGDVLAEWVIVDSLYRIKGLLLSRERVRALDRIDLDIQLPDARSPKDLGGSDDERIIGIAINRIWVGVANETQRSAALFGIIGTRYVGPESRKTWDQKHLDGFWNRYITGPNVLDIGFSSYGDTRVVPIMEGAVGVDIDYPGYDGKRLPFEDGSQDTVYSSHCLEHIPDPLNVIQDWYRVTKVGGHIIIAVPSRDLYERRRRPPSIWNTEHLRMYSCASLLAEIEAALEPNSFKVRYLAENDDLFDYSRPPMVAPYGNYEVTVVIEKLRTPEWRLVD</sequence>
<comment type="caution">
    <text evidence="2">The sequence shown here is derived from an EMBL/GenBank/DDBJ whole genome shotgun (WGS) entry which is preliminary data.</text>
</comment>
<dbReference type="AlphaFoldDB" id="A0A7W7N497"/>
<protein>
    <recommendedName>
        <fullName evidence="1">Methyltransferase type 11 domain-containing protein</fullName>
    </recommendedName>
</protein>
<keyword evidence="3" id="KW-1185">Reference proteome</keyword>
<reference evidence="2 3" key="1">
    <citation type="submission" date="2020-08" db="EMBL/GenBank/DDBJ databases">
        <title>Functional genomics of gut bacteria from endangered species of beetles.</title>
        <authorList>
            <person name="Carlos-Shanley C."/>
        </authorList>
    </citation>
    <scope>NUCLEOTIDE SEQUENCE [LARGE SCALE GENOMIC DNA]</scope>
    <source>
        <strain evidence="2 3">S00123</strain>
    </source>
</reference>
<proteinExistence type="predicted"/>
<dbReference type="Gene3D" id="3.40.50.150">
    <property type="entry name" value="Vaccinia Virus protein VP39"/>
    <property type="match status" value="1"/>
</dbReference>
<evidence type="ECO:0000313" key="3">
    <source>
        <dbReference type="Proteomes" id="UP000539957"/>
    </source>
</evidence>
<dbReference type="InterPro" id="IPR029063">
    <property type="entry name" value="SAM-dependent_MTases_sf"/>
</dbReference>
<dbReference type="RefSeq" id="WP_184269452.1">
    <property type="nucleotide sequence ID" value="NZ_JACHKY010000003.1"/>
</dbReference>
<dbReference type="Pfam" id="PF08241">
    <property type="entry name" value="Methyltransf_11"/>
    <property type="match status" value="1"/>
</dbReference>
<organism evidence="2 3">
    <name type="scientific">Brevundimonas bullata</name>
    <dbReference type="NCBI Taxonomy" id="13160"/>
    <lineage>
        <taxon>Bacteria</taxon>
        <taxon>Pseudomonadati</taxon>
        <taxon>Pseudomonadota</taxon>
        <taxon>Alphaproteobacteria</taxon>
        <taxon>Caulobacterales</taxon>
        <taxon>Caulobacteraceae</taxon>
        <taxon>Brevundimonas</taxon>
    </lineage>
</organism>